<evidence type="ECO:0000256" key="1">
    <source>
        <dbReference type="ARBA" id="ARBA00001974"/>
    </source>
</evidence>
<evidence type="ECO:0000313" key="16">
    <source>
        <dbReference type="EMBL" id="EHL32141.1"/>
    </source>
</evidence>
<protein>
    <recommendedName>
        <fullName evidence="13">Sulfide-quinone reductase</fullName>
        <ecNumber evidence="12">1.8.5.4</ecNumber>
    </recommendedName>
    <alternativeName>
        <fullName evidence="14">Sulfide:quinone oxidoreductase</fullName>
    </alternativeName>
</protein>
<dbReference type="RefSeq" id="WP_006869757.1">
    <property type="nucleotide sequence ID" value="NZ_JH413803.1"/>
</dbReference>
<dbReference type="InParanoid" id="G9EKR0"/>
<evidence type="ECO:0000256" key="12">
    <source>
        <dbReference type="ARBA" id="ARBA00066453"/>
    </source>
</evidence>
<dbReference type="PANTHER" id="PTHR42913">
    <property type="entry name" value="APOPTOSIS-INDUCING FACTOR 1"/>
    <property type="match status" value="1"/>
</dbReference>
<comment type="similarity">
    <text evidence="11">Belongs to the SQRD family.</text>
</comment>
<keyword evidence="7" id="KW-0560">Oxidoreductase</keyword>
<dbReference type="InterPro" id="IPR051169">
    <property type="entry name" value="NADH-Q_oxidoreductase"/>
</dbReference>
<keyword evidence="4" id="KW-0874">Quinone</keyword>
<dbReference type="GO" id="GO:0048038">
    <property type="term" value="F:quinone binding"/>
    <property type="evidence" value="ECO:0007669"/>
    <property type="project" value="UniProtKB-KW"/>
</dbReference>
<dbReference type="FunFam" id="3.50.50.100:FF:000017">
    <property type="entry name" value="Sulfide-quinone reductase"/>
    <property type="match status" value="1"/>
</dbReference>
<gene>
    <name evidence="16" type="ORF">LDG_5799</name>
</gene>
<dbReference type="OrthoDB" id="9781621at2"/>
<comment type="subcellular location">
    <subcellularLocation>
        <location evidence="2">Membrane</location>
        <topology evidence="2">Peripheral membrane protein</topology>
    </subcellularLocation>
</comment>
<evidence type="ECO:0000256" key="5">
    <source>
        <dbReference type="ARBA" id="ARBA00022741"/>
    </source>
</evidence>
<keyword evidence="17" id="KW-1185">Reference proteome</keyword>
<dbReference type="GO" id="GO:0003955">
    <property type="term" value="F:NAD(P)H dehydrogenase (quinone) activity"/>
    <property type="evidence" value="ECO:0007669"/>
    <property type="project" value="TreeGrafter"/>
</dbReference>
<evidence type="ECO:0000256" key="9">
    <source>
        <dbReference type="ARBA" id="ARBA00050821"/>
    </source>
</evidence>
<evidence type="ECO:0000256" key="13">
    <source>
        <dbReference type="ARBA" id="ARBA00071264"/>
    </source>
</evidence>
<feature type="domain" description="FAD/NAD(P)-binding" evidence="15">
    <location>
        <begin position="3"/>
        <end position="305"/>
    </location>
</feature>
<dbReference type="HOGENOM" id="CLU_030742_5_2_6"/>
<dbReference type="PANTHER" id="PTHR42913:SF6">
    <property type="entry name" value="SULFIDE-QUINONE REDUCTASE"/>
    <property type="match status" value="1"/>
</dbReference>
<dbReference type="STRING" id="658187.LDG_5799"/>
<evidence type="ECO:0000313" key="17">
    <source>
        <dbReference type="Proteomes" id="UP000002770"/>
    </source>
</evidence>
<keyword evidence="6" id="KW-0274">FAD</keyword>
<name>G9EKR0_9GAMM</name>
<dbReference type="AlphaFoldDB" id="G9EKR0"/>
<evidence type="ECO:0000256" key="11">
    <source>
        <dbReference type="ARBA" id="ARBA00060891"/>
    </source>
</evidence>
<comment type="catalytic activity">
    <reaction evidence="9">
        <text>n a quinone + n hydrogen sulfide + n H(+) = polysulfur(n-2) + n a quinol</text>
        <dbReference type="Rhea" id="RHEA:30239"/>
        <dbReference type="Rhea" id="RHEA-COMP:19475"/>
        <dbReference type="ChEBI" id="CHEBI:15378"/>
        <dbReference type="ChEBI" id="CHEBI:17909"/>
        <dbReference type="ChEBI" id="CHEBI:24646"/>
        <dbReference type="ChEBI" id="CHEBI:29919"/>
        <dbReference type="ChEBI" id="CHEBI:132124"/>
        <dbReference type="EC" id="1.8.5.4"/>
    </reaction>
</comment>
<keyword evidence="3" id="KW-0285">Flavoprotein</keyword>
<dbReference type="Pfam" id="PF07992">
    <property type="entry name" value="Pyr_redox_2"/>
    <property type="match status" value="1"/>
</dbReference>
<proteinExistence type="inferred from homology"/>
<evidence type="ECO:0000256" key="4">
    <source>
        <dbReference type="ARBA" id="ARBA00022719"/>
    </source>
</evidence>
<dbReference type="GO" id="GO:0019646">
    <property type="term" value="P:aerobic electron transport chain"/>
    <property type="evidence" value="ECO:0007669"/>
    <property type="project" value="TreeGrafter"/>
</dbReference>
<organism evidence="16 17">
    <name type="scientific">Legionella drancourtii LLAP12</name>
    <dbReference type="NCBI Taxonomy" id="658187"/>
    <lineage>
        <taxon>Bacteria</taxon>
        <taxon>Pseudomonadati</taxon>
        <taxon>Pseudomonadota</taxon>
        <taxon>Gammaproteobacteria</taxon>
        <taxon>Legionellales</taxon>
        <taxon>Legionellaceae</taxon>
        <taxon>Legionella</taxon>
    </lineage>
</organism>
<dbReference type="Gene3D" id="3.50.50.100">
    <property type="match status" value="1"/>
</dbReference>
<comment type="function">
    <text evidence="10">Catalyzes the oxidation of hydrogen sulfide, with the help of a quinone. Consecutive reaction cycles lead to the accumulation of a polysulfide product on the active site Cys residues; these products are released when they exceed a critical length, typically as cyclooctasulfur.</text>
</comment>
<dbReference type="InterPro" id="IPR036188">
    <property type="entry name" value="FAD/NAD-bd_sf"/>
</dbReference>
<dbReference type="EC" id="1.8.5.4" evidence="12"/>
<dbReference type="eggNOG" id="COG0446">
    <property type="taxonomic scope" value="Bacteria"/>
</dbReference>
<dbReference type="SUPFAM" id="SSF51905">
    <property type="entry name" value="FAD/NAD(P)-binding domain"/>
    <property type="match status" value="2"/>
</dbReference>
<reference evidence="16 17" key="1">
    <citation type="journal article" date="2011" name="BMC Genomics">
        <title>Insight into cross-talk between intra-amoebal pathogens.</title>
        <authorList>
            <person name="Gimenez G."/>
            <person name="Bertelli C."/>
            <person name="Moliner C."/>
            <person name="Robert C."/>
            <person name="Raoult D."/>
            <person name="Fournier P.E."/>
            <person name="Greub G."/>
        </authorList>
    </citation>
    <scope>NUCLEOTIDE SEQUENCE [LARGE SCALE GENOMIC DNA]</scope>
    <source>
        <strain evidence="16 17">LLAP12</strain>
    </source>
</reference>
<dbReference type="InterPro" id="IPR023753">
    <property type="entry name" value="FAD/NAD-binding_dom"/>
</dbReference>
<dbReference type="Proteomes" id="UP000002770">
    <property type="component" value="Unassembled WGS sequence"/>
</dbReference>
<dbReference type="GO" id="GO:0070224">
    <property type="term" value="F:sulfide:quinone oxidoreductase activity"/>
    <property type="evidence" value="ECO:0007669"/>
    <property type="project" value="UniProtKB-EC"/>
</dbReference>
<keyword evidence="5" id="KW-0547">Nucleotide-binding</keyword>
<comment type="cofactor">
    <cofactor evidence="1">
        <name>FAD</name>
        <dbReference type="ChEBI" id="CHEBI:57692"/>
    </cofactor>
</comment>
<dbReference type="GO" id="GO:0000166">
    <property type="term" value="F:nucleotide binding"/>
    <property type="evidence" value="ECO:0007669"/>
    <property type="project" value="UniProtKB-KW"/>
</dbReference>
<evidence type="ECO:0000259" key="15">
    <source>
        <dbReference type="Pfam" id="PF07992"/>
    </source>
</evidence>
<dbReference type="EMBL" id="JH413803">
    <property type="protein sequence ID" value="EHL32141.1"/>
    <property type="molecule type" value="Genomic_DNA"/>
</dbReference>
<evidence type="ECO:0000256" key="3">
    <source>
        <dbReference type="ARBA" id="ARBA00022630"/>
    </source>
</evidence>
<evidence type="ECO:0000256" key="10">
    <source>
        <dbReference type="ARBA" id="ARBA00054727"/>
    </source>
</evidence>
<dbReference type="GO" id="GO:0016020">
    <property type="term" value="C:membrane"/>
    <property type="evidence" value="ECO:0007669"/>
    <property type="project" value="UniProtKB-SubCell"/>
</dbReference>
<evidence type="ECO:0000256" key="2">
    <source>
        <dbReference type="ARBA" id="ARBA00004170"/>
    </source>
</evidence>
<sequence length="423" mass="46614">MANIVVLGGGIGGISAVYGLKERLDNAHHITLIHAVNYFQFVPSNVWAGIGWRNREAITVNLDTYLHKNGIHFIPQSVERIDAQNNQLYLPDGTTIHYDYLVITTGAKLAFEEVPGAGPINGFTHSICTIDHAENTFAAYQEFLKDPGPIIIGTMPGASCFGPAYEFSFVVNADLRKRKLRHKVPITYVTSEPYIGHLGLGGVNDSKTMLESELRKKNINFIANAKVTKVESGQLTASELDSNGILIKEHVLPFKLSMMIPSFKGVDAVARVEGLCNPRGFVIVDEHQRSIKYPNIYSAGVCIAIPPIETTPVPTGVPKTGYMIETMVTALVENIFSELENKPISAIASKGAICLADLGDKGMAFIAVPETPPRNMDWAKEGKWVHLAKIAFEKYFLYKVKHGLSEPVYEKYILKMLGINRLE</sequence>
<keyword evidence="8" id="KW-0472">Membrane</keyword>
<evidence type="ECO:0000256" key="14">
    <source>
        <dbReference type="ARBA" id="ARBA00081101"/>
    </source>
</evidence>
<accession>G9EKR0</accession>
<evidence type="ECO:0000256" key="6">
    <source>
        <dbReference type="ARBA" id="ARBA00022827"/>
    </source>
</evidence>
<evidence type="ECO:0000256" key="8">
    <source>
        <dbReference type="ARBA" id="ARBA00023136"/>
    </source>
</evidence>
<evidence type="ECO:0000256" key="7">
    <source>
        <dbReference type="ARBA" id="ARBA00023002"/>
    </source>
</evidence>